<name>A0ABY9HZ26_9ACTN</name>
<proteinExistence type="predicted"/>
<dbReference type="RefSeq" id="WP_306086224.1">
    <property type="nucleotide sequence ID" value="NZ_CP120992.1"/>
</dbReference>
<sequence length="46" mass="4881">MAFTFDAGDLKGIAVIETAMAICPVHLSVFHCKGRRPGTATTRTST</sequence>
<protein>
    <submittedName>
        <fullName evidence="1">Uncharacterized protein</fullName>
    </submittedName>
</protein>
<dbReference type="Proteomes" id="UP001229952">
    <property type="component" value="Chromosome"/>
</dbReference>
<evidence type="ECO:0000313" key="2">
    <source>
        <dbReference type="Proteomes" id="UP001229952"/>
    </source>
</evidence>
<gene>
    <name evidence="1" type="ORF">P8A22_06340</name>
</gene>
<organism evidence="1 2">
    <name type="scientific">Streptomyces laculatispora</name>
    <dbReference type="NCBI Taxonomy" id="887464"/>
    <lineage>
        <taxon>Bacteria</taxon>
        <taxon>Bacillati</taxon>
        <taxon>Actinomycetota</taxon>
        <taxon>Actinomycetes</taxon>
        <taxon>Kitasatosporales</taxon>
        <taxon>Streptomycetaceae</taxon>
        <taxon>Streptomyces</taxon>
    </lineage>
</organism>
<reference evidence="1 2" key="1">
    <citation type="submission" date="2023-03" db="EMBL/GenBank/DDBJ databases">
        <title>Isolation and description of six Streptomyces strains from soil environments, able to metabolize different microbial glucans.</title>
        <authorList>
            <person name="Widen T."/>
            <person name="Larsbrink J."/>
        </authorList>
    </citation>
    <scope>NUCLEOTIDE SEQUENCE [LARGE SCALE GENOMIC DNA]</scope>
    <source>
        <strain evidence="1 2">Mut2</strain>
    </source>
</reference>
<accession>A0ABY9HZ26</accession>
<evidence type="ECO:0000313" key="1">
    <source>
        <dbReference type="EMBL" id="WLQ39654.1"/>
    </source>
</evidence>
<dbReference type="EMBL" id="CP120992">
    <property type="protein sequence ID" value="WLQ39654.1"/>
    <property type="molecule type" value="Genomic_DNA"/>
</dbReference>
<keyword evidence="2" id="KW-1185">Reference proteome</keyword>